<dbReference type="PANTHER" id="PTHR42855">
    <property type="entry name" value="ABC TRANSPORTER ATP-BINDING SUBUNIT"/>
    <property type="match status" value="1"/>
</dbReference>
<dbReference type="GO" id="GO:0003677">
    <property type="term" value="F:DNA binding"/>
    <property type="evidence" value="ECO:0007669"/>
    <property type="project" value="InterPro"/>
</dbReference>
<dbReference type="InterPro" id="IPR032524">
    <property type="entry name" value="ABC_tran_C"/>
</dbReference>
<evidence type="ECO:0000313" key="6">
    <source>
        <dbReference type="Proteomes" id="UP000294743"/>
    </source>
</evidence>
<dbReference type="Proteomes" id="UP000294743">
    <property type="component" value="Unassembled WGS sequence"/>
</dbReference>
<evidence type="ECO:0000256" key="2">
    <source>
        <dbReference type="ARBA" id="ARBA00022840"/>
    </source>
</evidence>
<accession>A0A4R7ZI63</accession>
<dbReference type="Pfam" id="PF12848">
    <property type="entry name" value="ABC_tran_Xtn"/>
    <property type="match status" value="1"/>
</dbReference>
<dbReference type="Pfam" id="PF16326">
    <property type="entry name" value="ABC_tran_CTD"/>
    <property type="match status" value="1"/>
</dbReference>
<dbReference type="PROSITE" id="PS00211">
    <property type="entry name" value="ABC_TRANSPORTER_1"/>
    <property type="match status" value="2"/>
</dbReference>
<dbReference type="InterPro" id="IPR051309">
    <property type="entry name" value="ABCF_ATPase"/>
</dbReference>
<keyword evidence="1" id="KW-0547">Nucleotide-binding</keyword>
<dbReference type="AlphaFoldDB" id="A0A4R7ZI63"/>
<dbReference type="SUPFAM" id="SSF52540">
    <property type="entry name" value="P-loop containing nucleoside triphosphate hydrolases"/>
    <property type="match status" value="2"/>
</dbReference>
<dbReference type="InterPro" id="IPR032781">
    <property type="entry name" value="ABC_tran_Xtn"/>
</dbReference>
<evidence type="ECO:0000256" key="1">
    <source>
        <dbReference type="ARBA" id="ARBA00022741"/>
    </source>
</evidence>
<keyword evidence="6" id="KW-1185">Reference proteome</keyword>
<dbReference type="PROSITE" id="PS50893">
    <property type="entry name" value="ABC_TRANSPORTER_2"/>
    <property type="match status" value="2"/>
</dbReference>
<dbReference type="InterPro" id="IPR037118">
    <property type="entry name" value="Val-tRNA_synth_C_sf"/>
</dbReference>
<keyword evidence="3" id="KW-0175">Coiled coil</keyword>
<proteinExistence type="predicted"/>
<dbReference type="SMART" id="SM00382">
    <property type="entry name" value="AAA"/>
    <property type="match status" value="2"/>
</dbReference>
<comment type="caution">
    <text evidence="5">The sequence shown here is derived from an EMBL/GenBank/DDBJ whole genome shotgun (WGS) entry which is preliminary data.</text>
</comment>
<dbReference type="InterPro" id="IPR003439">
    <property type="entry name" value="ABC_transporter-like_ATP-bd"/>
</dbReference>
<dbReference type="CDD" id="cd03221">
    <property type="entry name" value="ABCF_EF-3"/>
    <property type="match status" value="2"/>
</dbReference>
<keyword evidence="2 5" id="KW-0067">ATP-binding</keyword>
<protein>
    <submittedName>
        <fullName evidence="5">ATP-binding cassette subfamily F protein 3</fullName>
    </submittedName>
</protein>
<dbReference type="InterPro" id="IPR027417">
    <property type="entry name" value="P-loop_NTPase"/>
</dbReference>
<gene>
    <name evidence="5" type="ORF">EDD63_1182</name>
</gene>
<dbReference type="GO" id="GO:0016887">
    <property type="term" value="F:ATP hydrolysis activity"/>
    <property type="evidence" value="ECO:0007669"/>
    <property type="project" value="InterPro"/>
</dbReference>
<dbReference type="InterPro" id="IPR003593">
    <property type="entry name" value="AAA+_ATPase"/>
</dbReference>
<dbReference type="GO" id="GO:0005524">
    <property type="term" value="F:ATP binding"/>
    <property type="evidence" value="ECO:0007669"/>
    <property type="project" value="UniProtKB-KW"/>
</dbReference>
<dbReference type="EMBL" id="SODD01000018">
    <property type="protein sequence ID" value="TDW16935.1"/>
    <property type="molecule type" value="Genomic_DNA"/>
</dbReference>
<reference evidence="5 6" key="1">
    <citation type="submission" date="2019-03" db="EMBL/GenBank/DDBJ databases">
        <title>Genomic Encyclopedia of Type Strains, Phase IV (KMG-IV): sequencing the most valuable type-strain genomes for metagenomic binning, comparative biology and taxonomic classification.</title>
        <authorList>
            <person name="Goeker M."/>
        </authorList>
    </citation>
    <scope>NUCLEOTIDE SEQUENCE [LARGE SCALE GENOMIC DNA]</scope>
    <source>
        <strain evidence="5 6">DSM 28867</strain>
    </source>
</reference>
<dbReference type="RefSeq" id="WP_134169538.1">
    <property type="nucleotide sequence ID" value="NZ_SODD01000018.1"/>
</dbReference>
<feature type="domain" description="ABC transporter" evidence="4">
    <location>
        <begin position="320"/>
        <end position="535"/>
    </location>
</feature>
<dbReference type="FunFam" id="3.40.50.300:FF:000011">
    <property type="entry name" value="Putative ABC transporter ATP-binding component"/>
    <property type="match status" value="1"/>
</dbReference>
<feature type="coiled-coil region" evidence="3">
    <location>
        <begin position="548"/>
        <end position="608"/>
    </location>
</feature>
<dbReference type="OrthoDB" id="9801441at2"/>
<dbReference type="Gene3D" id="1.10.287.380">
    <property type="entry name" value="Valyl-tRNA synthetase, C-terminal domain"/>
    <property type="match status" value="1"/>
</dbReference>
<organism evidence="5 6">
    <name type="scientific">Breznakia blatticola</name>
    <dbReference type="NCBI Taxonomy" id="1754012"/>
    <lineage>
        <taxon>Bacteria</taxon>
        <taxon>Bacillati</taxon>
        <taxon>Bacillota</taxon>
        <taxon>Erysipelotrichia</taxon>
        <taxon>Erysipelotrichales</taxon>
        <taxon>Erysipelotrichaceae</taxon>
        <taxon>Breznakia</taxon>
    </lineage>
</organism>
<dbReference type="PANTHER" id="PTHR42855:SF2">
    <property type="entry name" value="DRUG RESISTANCE ABC TRANSPORTER,ATP-BINDING PROTEIN"/>
    <property type="match status" value="1"/>
</dbReference>
<sequence>MRYQISKGSKSFGAHDIFSNVTFEVKDRDKVAIVGRNGCGKTTLLKIIAGEESLDGGDIHHDRNIQIGYLAQTTFFSEDHTVEAEFEKIFEELHAIEKQLEEVSKQMETDHSQETLMLFGKLQEEHERLGGYTYKSEIKTIFTKFGFALDDMQKLVSQFSGGQKTRLAFVKLLLSKPDILLLDEPTNHLDIDTIEWLEGYIQYYPKAVVMVSHDRTFLDRVVDIVYELELGKMHKYVGNYSHYVEAKKIEMEKNRRAYANQQEEIERVEQLIEKFRYKASKAKMAQSKIKYLDRMDKVDLMQSDTRSFHATFKSRIKGGNQVLSVDDLTIGYDVPLCNINLEVLRGQRIAIIGGNGQGKSTFLKTLMGAVEPLSGSFMFGHQIEIGYFDQELTQFKNNTDSVLETIWDKYPDLNRTEIHSALGSLLFHGEEVFKEVRVLSGGEKVRLSFVDLMLQKPNCLLLDEPTNHLDIVGKEALEESLLNYDGTMLFVSHDRYFISKLANGILKIDDGVAVYQPLNLTEFNEKQKAEASKEVKIEEKGKKEKPKHINYGREVSRLEKKIAKAEEELEALRELRFDPEYYQDAHKMQELDEQIDDVHNQISQMMELWEEYSEYMES</sequence>
<dbReference type="InterPro" id="IPR017871">
    <property type="entry name" value="ABC_transporter-like_CS"/>
</dbReference>
<feature type="coiled-coil region" evidence="3">
    <location>
        <begin position="244"/>
        <end position="278"/>
    </location>
</feature>
<evidence type="ECO:0000313" key="5">
    <source>
        <dbReference type="EMBL" id="TDW16935.1"/>
    </source>
</evidence>
<name>A0A4R7ZI63_9FIRM</name>
<dbReference type="Gene3D" id="3.40.50.300">
    <property type="entry name" value="P-loop containing nucleotide triphosphate hydrolases"/>
    <property type="match status" value="2"/>
</dbReference>
<dbReference type="Pfam" id="PF00005">
    <property type="entry name" value="ABC_tran"/>
    <property type="match status" value="2"/>
</dbReference>
<feature type="domain" description="ABC transporter" evidence="4">
    <location>
        <begin position="3"/>
        <end position="255"/>
    </location>
</feature>
<evidence type="ECO:0000259" key="4">
    <source>
        <dbReference type="PROSITE" id="PS50893"/>
    </source>
</evidence>
<evidence type="ECO:0000256" key="3">
    <source>
        <dbReference type="SAM" id="Coils"/>
    </source>
</evidence>